<dbReference type="PRINTS" id="PR00080">
    <property type="entry name" value="SDRFAMILY"/>
</dbReference>
<dbReference type="PANTHER" id="PTHR43943:SF2">
    <property type="entry name" value="DEHYDROGENASE_REDUCTASE 4"/>
    <property type="match status" value="1"/>
</dbReference>
<evidence type="ECO:0000256" key="1">
    <source>
        <dbReference type="ARBA" id="ARBA00006484"/>
    </source>
</evidence>
<dbReference type="PANTHER" id="PTHR43943">
    <property type="entry name" value="DEHYDROGENASE/REDUCTASE (SDR FAMILY) MEMBER 4"/>
    <property type="match status" value="1"/>
</dbReference>
<evidence type="ECO:0000313" key="5">
    <source>
        <dbReference type="Proteomes" id="UP001143362"/>
    </source>
</evidence>
<dbReference type="SMART" id="SM00822">
    <property type="entry name" value="PKS_KR"/>
    <property type="match status" value="1"/>
</dbReference>
<protein>
    <submittedName>
        <fullName evidence="4">SDR family NAD(P)-dependent oxidoreductase</fullName>
    </submittedName>
</protein>
<comment type="similarity">
    <text evidence="1 2">Belongs to the short-chain dehydrogenases/reductases (SDR) family.</text>
</comment>
<keyword evidence="5" id="KW-1185">Reference proteome</keyword>
<name>A0ABT3TIW4_9GAMM</name>
<sequence>MNLLEGKVALITGSSRGIGLAIATRFAAEGARVILSASRLGVHGKLPGTLEQAVADLQASGADAVAEVANLADSQSRSDLVERAESHFGPLDILVNNAAMARMGMPSQLTTADRNLMFEVNVNAPVELAQQVIPGMRERGQGWILNISSATSNQPQVPYPDRPEAAHVIGAYGASKAALDRYTEALAHEMTAAGLCINTLAPEAIVLTPGAEYVRDIAERRPDMVEPLEVMVEAALELCTQRHCGQVCFSRRLLHALQRPVMSLDGQTVLGDGLLAAQLD</sequence>
<feature type="domain" description="Ketoreductase" evidence="3">
    <location>
        <begin position="7"/>
        <end position="217"/>
    </location>
</feature>
<dbReference type="Pfam" id="PF00106">
    <property type="entry name" value="adh_short"/>
    <property type="match status" value="1"/>
</dbReference>
<proteinExistence type="inferred from homology"/>
<dbReference type="Proteomes" id="UP001143362">
    <property type="component" value="Unassembled WGS sequence"/>
</dbReference>
<dbReference type="PRINTS" id="PR00081">
    <property type="entry name" value="GDHRDH"/>
</dbReference>
<dbReference type="SUPFAM" id="SSF51735">
    <property type="entry name" value="NAD(P)-binding Rossmann-fold domains"/>
    <property type="match status" value="1"/>
</dbReference>
<evidence type="ECO:0000313" key="4">
    <source>
        <dbReference type="EMBL" id="MCX2982252.1"/>
    </source>
</evidence>
<dbReference type="InterPro" id="IPR057326">
    <property type="entry name" value="KR_dom"/>
</dbReference>
<comment type="caution">
    <text evidence="4">The sequence shown here is derived from an EMBL/GenBank/DDBJ whole genome shotgun (WGS) entry which is preliminary data.</text>
</comment>
<evidence type="ECO:0000259" key="3">
    <source>
        <dbReference type="SMART" id="SM00822"/>
    </source>
</evidence>
<dbReference type="InterPro" id="IPR002347">
    <property type="entry name" value="SDR_fam"/>
</dbReference>
<dbReference type="InterPro" id="IPR036291">
    <property type="entry name" value="NAD(P)-bd_dom_sf"/>
</dbReference>
<dbReference type="Gene3D" id="3.40.50.720">
    <property type="entry name" value="NAD(P)-binding Rossmann-like Domain"/>
    <property type="match status" value="1"/>
</dbReference>
<accession>A0ABT3TIW4</accession>
<gene>
    <name evidence="4" type="ORF">EYC98_15425</name>
</gene>
<evidence type="ECO:0000256" key="2">
    <source>
        <dbReference type="RuleBase" id="RU000363"/>
    </source>
</evidence>
<organism evidence="4 5">
    <name type="scientific">Candidatus Litorirhabdus singularis</name>
    <dbReference type="NCBI Taxonomy" id="2518993"/>
    <lineage>
        <taxon>Bacteria</taxon>
        <taxon>Pseudomonadati</taxon>
        <taxon>Pseudomonadota</taxon>
        <taxon>Gammaproteobacteria</taxon>
        <taxon>Cellvibrionales</taxon>
        <taxon>Halieaceae</taxon>
        <taxon>Candidatus Litorirhabdus</taxon>
    </lineage>
</organism>
<dbReference type="RefSeq" id="WP_279246277.1">
    <property type="nucleotide sequence ID" value="NZ_SHNN01000003.1"/>
</dbReference>
<reference evidence="4" key="1">
    <citation type="submission" date="2019-02" db="EMBL/GenBank/DDBJ databases">
        <authorList>
            <person name="Li S.-H."/>
        </authorList>
    </citation>
    <scope>NUCLEOTIDE SEQUENCE</scope>
    <source>
        <strain evidence="4">IMCC14734</strain>
    </source>
</reference>
<dbReference type="EMBL" id="SHNN01000003">
    <property type="protein sequence ID" value="MCX2982252.1"/>
    <property type="molecule type" value="Genomic_DNA"/>
</dbReference>